<reference evidence="1 2" key="1">
    <citation type="submission" date="2014-03" db="EMBL/GenBank/DDBJ databases">
        <title>Bradyrhizobium valentinum sp. nov., isolated from effective nodules of Lupinus mariae-josephae, a lupine endemic of basic-lime soils in Eastern Spain.</title>
        <authorList>
            <person name="Duran D."/>
            <person name="Rey L."/>
            <person name="Navarro A."/>
            <person name="Busquets A."/>
            <person name="Imperial J."/>
            <person name="Ruiz-Argueso T."/>
        </authorList>
    </citation>
    <scope>NUCLEOTIDE SEQUENCE [LARGE SCALE GENOMIC DNA]</scope>
    <source>
        <strain evidence="1 2">PAC68</strain>
    </source>
</reference>
<name>A0A0R3KT23_9BRAD</name>
<protein>
    <submittedName>
        <fullName evidence="1">Uncharacterized protein</fullName>
    </submittedName>
</protein>
<organism evidence="1 2">
    <name type="scientific">Bradyrhizobium jicamae</name>
    <dbReference type="NCBI Taxonomy" id="280332"/>
    <lineage>
        <taxon>Bacteria</taxon>
        <taxon>Pseudomonadati</taxon>
        <taxon>Pseudomonadota</taxon>
        <taxon>Alphaproteobacteria</taxon>
        <taxon>Hyphomicrobiales</taxon>
        <taxon>Nitrobacteraceae</taxon>
        <taxon>Bradyrhizobium</taxon>
    </lineage>
</organism>
<evidence type="ECO:0000313" key="1">
    <source>
        <dbReference type="EMBL" id="KRQ98720.1"/>
    </source>
</evidence>
<dbReference type="STRING" id="280332.CQ12_38040"/>
<gene>
    <name evidence="1" type="ORF">CQ12_38040</name>
</gene>
<accession>A0A0R3KT23</accession>
<comment type="caution">
    <text evidence="1">The sequence shown here is derived from an EMBL/GenBank/DDBJ whole genome shotgun (WGS) entry which is preliminary data.</text>
</comment>
<sequence>MLAAARRHAKYLRTVSPREYQMRVFEDGSVFFRNTEIPGLEKLFSLAEIQKAAREVFWLDRHRALWQHIAALWL</sequence>
<evidence type="ECO:0000313" key="2">
    <source>
        <dbReference type="Proteomes" id="UP000050863"/>
    </source>
</evidence>
<dbReference type="EMBL" id="LLXZ01000182">
    <property type="protein sequence ID" value="KRQ98720.1"/>
    <property type="molecule type" value="Genomic_DNA"/>
</dbReference>
<dbReference type="AlphaFoldDB" id="A0A0R3KT23"/>
<keyword evidence="2" id="KW-1185">Reference proteome</keyword>
<dbReference type="Proteomes" id="UP000050863">
    <property type="component" value="Unassembled WGS sequence"/>
</dbReference>
<proteinExistence type="predicted"/>